<dbReference type="InterPro" id="IPR007527">
    <property type="entry name" value="Znf_SWIM"/>
</dbReference>
<dbReference type="SMART" id="SM00487">
    <property type="entry name" value="DEXDc"/>
    <property type="match status" value="1"/>
</dbReference>
<dbReference type="SUPFAM" id="SSF52540">
    <property type="entry name" value="P-loop containing nucleoside triphosphate hydrolases"/>
    <property type="match status" value="2"/>
</dbReference>
<evidence type="ECO:0000256" key="2">
    <source>
        <dbReference type="PROSITE-ProRule" id="PRU00325"/>
    </source>
</evidence>
<dbReference type="CDD" id="cd18793">
    <property type="entry name" value="SF2_C_SNF"/>
    <property type="match status" value="1"/>
</dbReference>
<gene>
    <name evidence="6" type="ORF">JK636_07570</name>
</gene>
<dbReference type="InterPro" id="IPR001650">
    <property type="entry name" value="Helicase_C-like"/>
</dbReference>
<dbReference type="InterPro" id="IPR014001">
    <property type="entry name" value="Helicase_ATP-bd"/>
</dbReference>
<dbReference type="InterPro" id="IPR027417">
    <property type="entry name" value="P-loop_NTPase"/>
</dbReference>
<keyword evidence="6" id="KW-0067">ATP-binding</keyword>
<dbReference type="PROSITE" id="PS51194">
    <property type="entry name" value="HELICASE_CTER"/>
    <property type="match status" value="1"/>
</dbReference>
<evidence type="ECO:0000313" key="6">
    <source>
        <dbReference type="EMBL" id="MBL4935615.1"/>
    </source>
</evidence>
<reference evidence="6 7" key="1">
    <citation type="submission" date="2021-01" db="EMBL/GenBank/DDBJ databases">
        <title>Genome public.</title>
        <authorList>
            <person name="Liu C."/>
            <person name="Sun Q."/>
        </authorList>
    </citation>
    <scope>NUCLEOTIDE SEQUENCE [LARGE SCALE GENOMIC DNA]</scope>
    <source>
        <strain evidence="6 7">YIM B02515</strain>
    </source>
</reference>
<feature type="domain" description="SWIM-type" evidence="3">
    <location>
        <begin position="60"/>
        <end position="104"/>
    </location>
</feature>
<dbReference type="Pfam" id="PF08455">
    <property type="entry name" value="SNF2_assoc"/>
    <property type="match status" value="1"/>
</dbReference>
<protein>
    <submittedName>
        <fullName evidence="6">DEAD/DEAH box helicase</fullName>
    </submittedName>
</protein>
<dbReference type="Proteomes" id="UP000632377">
    <property type="component" value="Unassembled WGS sequence"/>
</dbReference>
<evidence type="ECO:0000259" key="4">
    <source>
        <dbReference type="PROSITE" id="PS51192"/>
    </source>
</evidence>
<dbReference type="PROSITE" id="PS51192">
    <property type="entry name" value="HELICASE_ATP_BIND_1"/>
    <property type="match status" value="1"/>
</dbReference>
<dbReference type="InterPro" id="IPR049730">
    <property type="entry name" value="SNF2/RAD54-like_C"/>
</dbReference>
<feature type="domain" description="Helicase ATP-binding" evidence="4">
    <location>
        <begin position="542"/>
        <end position="697"/>
    </location>
</feature>
<dbReference type="RefSeq" id="WP_202748790.1">
    <property type="nucleotide sequence ID" value="NZ_JAESWC010000002.1"/>
</dbReference>
<dbReference type="InterPro" id="IPR038718">
    <property type="entry name" value="SNF2-like_sf"/>
</dbReference>
<proteinExistence type="predicted"/>
<keyword evidence="7" id="KW-1185">Reference proteome</keyword>
<dbReference type="SMART" id="SM00490">
    <property type="entry name" value="HELICc"/>
    <property type="match status" value="1"/>
</dbReference>
<dbReference type="Gene3D" id="3.40.50.300">
    <property type="entry name" value="P-loop containing nucleotide triphosphate hydrolases"/>
    <property type="match status" value="1"/>
</dbReference>
<keyword evidence="6" id="KW-0347">Helicase</keyword>
<dbReference type="Pfam" id="PF00271">
    <property type="entry name" value="Helicase_C"/>
    <property type="match status" value="1"/>
</dbReference>
<dbReference type="CDD" id="cd18012">
    <property type="entry name" value="DEXQc_arch_SWI2_SNF2"/>
    <property type="match status" value="1"/>
</dbReference>
<dbReference type="EMBL" id="JAESWC010000002">
    <property type="protein sequence ID" value="MBL4935615.1"/>
    <property type="molecule type" value="Genomic_DNA"/>
</dbReference>
<dbReference type="Pfam" id="PF00176">
    <property type="entry name" value="SNF2-rel_dom"/>
    <property type="match status" value="1"/>
</dbReference>
<comment type="caution">
    <text evidence="6">The sequence shown here is derived from an EMBL/GenBank/DDBJ whole genome shotgun (WGS) entry which is preliminary data.</text>
</comment>
<keyword evidence="2" id="KW-0479">Metal-binding</keyword>
<dbReference type="InterPro" id="IPR000330">
    <property type="entry name" value="SNF2_N"/>
</dbReference>
<accession>A0ABS1T8F1</accession>
<name>A0ABS1T8F1_9CLOT</name>
<evidence type="ECO:0000259" key="5">
    <source>
        <dbReference type="PROSITE" id="PS51194"/>
    </source>
</evidence>
<dbReference type="Gene3D" id="3.40.50.10810">
    <property type="entry name" value="Tandem AAA-ATPase domain"/>
    <property type="match status" value="1"/>
</dbReference>
<keyword evidence="2" id="KW-0862">Zinc</keyword>
<organism evidence="6 7">
    <name type="scientific">Clostridium rhizosphaerae</name>
    <dbReference type="NCBI Taxonomy" id="2803861"/>
    <lineage>
        <taxon>Bacteria</taxon>
        <taxon>Bacillati</taxon>
        <taxon>Bacillota</taxon>
        <taxon>Clostridia</taxon>
        <taxon>Eubacteriales</taxon>
        <taxon>Clostridiaceae</taxon>
        <taxon>Clostridium</taxon>
    </lineage>
</organism>
<keyword evidence="1" id="KW-0378">Hydrolase</keyword>
<dbReference type="InterPro" id="IPR013663">
    <property type="entry name" value="Helicase_SWF/SNF/SWI_bac"/>
</dbReference>
<dbReference type="PANTHER" id="PTHR10799">
    <property type="entry name" value="SNF2/RAD54 HELICASE FAMILY"/>
    <property type="match status" value="1"/>
</dbReference>
<keyword evidence="6" id="KW-0547">Nucleotide-binding</keyword>
<evidence type="ECO:0000256" key="1">
    <source>
        <dbReference type="ARBA" id="ARBA00022801"/>
    </source>
</evidence>
<feature type="domain" description="Helicase C-terminal" evidence="5">
    <location>
        <begin position="807"/>
        <end position="976"/>
    </location>
</feature>
<dbReference type="GO" id="GO:0004386">
    <property type="term" value="F:helicase activity"/>
    <property type="evidence" value="ECO:0007669"/>
    <property type="project" value="UniProtKB-KW"/>
</dbReference>
<keyword evidence="2" id="KW-0863">Zinc-finger</keyword>
<dbReference type="PROSITE" id="PS50966">
    <property type="entry name" value="ZF_SWIM"/>
    <property type="match status" value="1"/>
</dbReference>
<evidence type="ECO:0000313" key="7">
    <source>
        <dbReference type="Proteomes" id="UP000632377"/>
    </source>
</evidence>
<evidence type="ECO:0000259" key="3">
    <source>
        <dbReference type="PROSITE" id="PS50966"/>
    </source>
</evidence>
<sequence>MNLIELKSIVLKSASSAMKREGENAFKKGLVTYFKGRKIDNIYHIYGRVKDESTRRELNTHIKINLQKKKLESIECSCDEFKEFSLKGYTFMCSHLTASAYKFFNLLSKGKDDISEEAESKASSEEKKIDNTGGLKLTRKTDKDSEYYEVLEGYGSEKRILQPSELRTFLESIKTDKIKFKYDYIEFTTPIFHKDIPVTFNLKEDSGRIILTTHKKLPIYLNSSNDVFYYKNELYLPSKKQIDSYMPLYEKLKSNGAIAYKKDIDNYNKLIFLLNKITKNINIAENLKNFAAKLLKIEFFVYEEKGKVYADIFLNYGIRKINILDEIKGTDSSIRDFKREERLLMEIEKYSFVISKKRFMFTGTDEELFNILAGRTSTIHSLGKVVLGKGLKERQIYGSSSIKADLYEQEDFYNFSYSIGNIERAELRSAFEKYEAKAKFYKTKNNDFIDFEDDGVRSFFNLFDVLDINKAVEQGETELTRDKALYLLEAIHNKGLDFINGFEALEKIESMLNNLNSIEIDFPKNFNGTLREYQIKGFKWLKTLSELGFGGILADEMGLGKTIQTIAFILSEEDKKFLIVCPTSLIFNWKEEIEKFAKGLKVLIMHGSERTESAEDINEYDVILTTYGTLRMDIDFYKGFVFDFFIIDEAQNIKNASAQNTQVVKEIKAKTKFALTGTPMENNLAELWSIFDFIMPGYLYSKQRFEEKFILKYQDNLESLKLLIKPFVLRRTKKEVIKELPDKIEKKLLIEMTAAQKAVYSTYIKSVRELVKNSDSKIEIFSYLTKLRQLCLDPSLIIEDYEGGSGKLEMAIELIKDHIESEGKVLLFSQFTSVLDKLGESLKEEGIEFFYIDGKTKPKDRIQRVKDFNSSKDINVFLISLKAGGTGLNLTSANLVIHFDPWWNPAVEAQASDRAHRIGQKNLVEVIKLVARGTIEEKIVKLQEDKKELIDKVLTESLENSGLMNSLTKEQLAQLFIRD</sequence>